<dbReference type="InterPro" id="IPR011010">
    <property type="entry name" value="DNA_brk_join_enz"/>
</dbReference>
<dbReference type="InterPro" id="IPR011335">
    <property type="entry name" value="Restrct_endonuc-II-like"/>
</dbReference>
<dbReference type="PANTHER" id="PTHR46609">
    <property type="entry name" value="EXONUCLEASE, PHAGE-TYPE/RECB, C-TERMINAL DOMAIN-CONTAINING PROTEIN"/>
    <property type="match status" value="1"/>
</dbReference>
<dbReference type="PANTHER" id="PTHR46609:SF6">
    <property type="entry name" value="EXONUCLEASE, PHAGE-TYPE_RECB, C-TERMINAL DOMAIN-CONTAINING PROTEIN-RELATED"/>
    <property type="match status" value="1"/>
</dbReference>
<dbReference type="GO" id="GO:0006310">
    <property type="term" value="P:DNA recombination"/>
    <property type="evidence" value="ECO:0007669"/>
    <property type="project" value="UniProtKB-KW"/>
</dbReference>
<dbReference type="Pfam" id="PF09588">
    <property type="entry name" value="YqaJ"/>
    <property type="match status" value="1"/>
</dbReference>
<dbReference type="InterPro" id="IPR051703">
    <property type="entry name" value="NF-kappa-B_Signaling_Reg"/>
</dbReference>
<keyword evidence="1" id="KW-0233">DNA recombination</keyword>
<protein>
    <recommendedName>
        <fullName evidence="2">Tyr recombinase domain-containing protein</fullName>
    </recommendedName>
</protein>
<reference evidence="3 4" key="1">
    <citation type="journal article" date="2023" name="Insect Mol. Biol.">
        <title>Genome sequencing provides insights into the evolution of gene families encoding plant cell wall-degrading enzymes in longhorned beetles.</title>
        <authorList>
            <person name="Shin N.R."/>
            <person name="Okamura Y."/>
            <person name="Kirsch R."/>
            <person name="Pauchet Y."/>
        </authorList>
    </citation>
    <scope>NUCLEOTIDE SEQUENCE [LARGE SCALE GENOMIC DNA]</scope>
    <source>
        <strain evidence="3">EAD_L_NR</strain>
    </source>
</reference>
<dbReference type="InterPro" id="IPR002104">
    <property type="entry name" value="Integrase_catalytic"/>
</dbReference>
<dbReference type="Gene3D" id="1.10.443.10">
    <property type="entry name" value="Intergrase catalytic core"/>
    <property type="match status" value="1"/>
</dbReference>
<evidence type="ECO:0000256" key="1">
    <source>
        <dbReference type="ARBA" id="ARBA00023172"/>
    </source>
</evidence>
<dbReference type="EMBL" id="JANEYG010000207">
    <property type="protein sequence ID" value="KAJ8911220.1"/>
    <property type="molecule type" value="Genomic_DNA"/>
</dbReference>
<accession>A0AAV8VAM9</accession>
<name>A0AAV8VAM9_9CUCU</name>
<dbReference type="GO" id="GO:0015074">
    <property type="term" value="P:DNA integration"/>
    <property type="evidence" value="ECO:0007669"/>
    <property type="project" value="InterPro"/>
</dbReference>
<proteinExistence type="predicted"/>
<feature type="domain" description="Tyr recombinase" evidence="2">
    <location>
        <begin position="87"/>
        <end position="280"/>
    </location>
</feature>
<dbReference type="CDD" id="cd00397">
    <property type="entry name" value="DNA_BRE_C"/>
    <property type="match status" value="1"/>
</dbReference>
<dbReference type="Pfam" id="PF20700">
    <property type="entry name" value="Mutator"/>
    <property type="match status" value="1"/>
</dbReference>
<evidence type="ECO:0000313" key="3">
    <source>
        <dbReference type="EMBL" id="KAJ8911220.1"/>
    </source>
</evidence>
<dbReference type="GO" id="GO:0003677">
    <property type="term" value="F:DNA binding"/>
    <property type="evidence" value="ECO:0007669"/>
    <property type="project" value="InterPro"/>
</dbReference>
<gene>
    <name evidence="3" type="ORF">NQ315_014932</name>
</gene>
<dbReference type="PROSITE" id="PS51898">
    <property type="entry name" value="TYR_RECOMBINASE"/>
    <property type="match status" value="1"/>
</dbReference>
<dbReference type="Gene3D" id="3.90.320.10">
    <property type="match status" value="1"/>
</dbReference>
<dbReference type="InterPro" id="IPR019080">
    <property type="entry name" value="YqaJ_viral_recombinase"/>
</dbReference>
<keyword evidence="4" id="KW-1185">Reference proteome</keyword>
<dbReference type="SUPFAM" id="SSF52980">
    <property type="entry name" value="Restriction endonuclease-like"/>
    <property type="match status" value="1"/>
</dbReference>
<dbReference type="SUPFAM" id="SSF56349">
    <property type="entry name" value="DNA breaking-rejoining enzymes"/>
    <property type="match status" value="1"/>
</dbReference>
<dbReference type="CDD" id="cd22343">
    <property type="entry name" value="PDDEXK_lambda_exonuclease-like"/>
    <property type="match status" value="1"/>
</dbReference>
<dbReference type="GO" id="GO:0006281">
    <property type="term" value="P:DNA repair"/>
    <property type="evidence" value="ECO:0007669"/>
    <property type="project" value="UniProtKB-ARBA"/>
</dbReference>
<evidence type="ECO:0000259" key="2">
    <source>
        <dbReference type="PROSITE" id="PS51898"/>
    </source>
</evidence>
<organism evidence="3 4">
    <name type="scientific">Exocentrus adspersus</name>
    <dbReference type="NCBI Taxonomy" id="1586481"/>
    <lineage>
        <taxon>Eukaryota</taxon>
        <taxon>Metazoa</taxon>
        <taxon>Ecdysozoa</taxon>
        <taxon>Arthropoda</taxon>
        <taxon>Hexapoda</taxon>
        <taxon>Insecta</taxon>
        <taxon>Pterygota</taxon>
        <taxon>Neoptera</taxon>
        <taxon>Endopterygota</taxon>
        <taxon>Coleoptera</taxon>
        <taxon>Polyphaga</taxon>
        <taxon>Cucujiformia</taxon>
        <taxon>Chrysomeloidea</taxon>
        <taxon>Cerambycidae</taxon>
        <taxon>Lamiinae</taxon>
        <taxon>Acanthocinini</taxon>
        <taxon>Exocentrus</taxon>
    </lineage>
</organism>
<dbReference type="AlphaFoldDB" id="A0AAV8VAM9"/>
<sequence length="859" mass="96745">MSDSEDLPSDIEEAATSAVSTLLPSKSKDKYKKIYNRFTSWCEKKNLKNHLQEKVLLAYFSELSKSYINMPNSKLFLKRKSEGYKPKKSRTFTKEEIARFLKEADDKKFLLTKVGLVIGIAGACRKQELTNLLNEKVKDEGSVFHIEITTTKTKISREFFITSGGFEGINMVEIVRRYKSLRPSNTGHDRFFVGFRQGVCIRQPVGINTFGNMPKNIASFLNLPYLEQYTGHCFRRSSTSILADSGADLLTIKRHGGWKSNTVAEGYIDTSKGNKKKIAAKILGEETPSASNSGDSSFNIEKHTESVISGTGINFTFNIYNNIDNYVLECEKELPNSHKTEDPKKNVSGINLGHVWGTLATGSSYEHSAELMSCMNIPTMPQKQFQKYELHLGEVGRMVHHGLLYMLMGLGVKGHMEPNYNALSGMVGIIGRYTGELLFIAVRNKFCCICARAVNKDIEPPPHTCYKNWDGSTTSMEADMAVQGFNMSEEMHGIRYCKFVADGDSSVFAKIKTNVSRAKCSIYEHSQTEENNVQLLKEDLQNGINHVFGDHSKCREGICNIVGDQSNNKVPQLKSSSIYNHLKDYGPKAEEPELDPKIVAEESQNIINDLQVDEYRRDEIAKSTVGQFGNDLYECERERRLTASLFGSVISRKEYTPCHNLVKSCLQPTSFYSKATSFGIAKESVAIALFEKKTGLAVEKSGLWIDLSYGFLGASPDGLIGSNALIEVKCLYSCSDLQVRTIEEVLEKKKKTRLNWHKKKVIVKLFSSCLYPLEPVRYLFLLCLFLQYTLHRSPRVKLLLGNETKTLNPNTKILETLSPSYNEDLLTVSSAPTCEKLKVLMRVIIRNFHFNQVVISLNF</sequence>
<comment type="caution">
    <text evidence="3">The sequence shown here is derived from an EMBL/GenBank/DDBJ whole genome shotgun (WGS) entry which is preliminary data.</text>
</comment>
<dbReference type="Proteomes" id="UP001159042">
    <property type="component" value="Unassembled WGS sequence"/>
</dbReference>
<evidence type="ECO:0000313" key="4">
    <source>
        <dbReference type="Proteomes" id="UP001159042"/>
    </source>
</evidence>
<dbReference type="Pfam" id="PF00589">
    <property type="entry name" value="Phage_integrase"/>
    <property type="match status" value="1"/>
</dbReference>
<dbReference type="InterPro" id="IPR049012">
    <property type="entry name" value="Mutator_transp_dom"/>
</dbReference>
<dbReference type="InterPro" id="IPR013762">
    <property type="entry name" value="Integrase-like_cat_sf"/>
</dbReference>
<dbReference type="InterPro" id="IPR011604">
    <property type="entry name" value="PDDEXK-like_dom_sf"/>
</dbReference>